<reference evidence="4" key="1">
    <citation type="journal article" date="2023" name="Mol. Phylogenet. Evol.">
        <title>Genome-scale phylogeny and comparative genomics of the fungal order Sordariales.</title>
        <authorList>
            <person name="Hensen N."/>
            <person name="Bonometti L."/>
            <person name="Westerberg I."/>
            <person name="Brannstrom I.O."/>
            <person name="Guillou S."/>
            <person name="Cros-Aarteil S."/>
            <person name="Calhoun S."/>
            <person name="Haridas S."/>
            <person name="Kuo A."/>
            <person name="Mondo S."/>
            <person name="Pangilinan J."/>
            <person name="Riley R."/>
            <person name="LaButti K."/>
            <person name="Andreopoulos B."/>
            <person name="Lipzen A."/>
            <person name="Chen C."/>
            <person name="Yan M."/>
            <person name="Daum C."/>
            <person name="Ng V."/>
            <person name="Clum A."/>
            <person name="Steindorff A."/>
            <person name="Ohm R.A."/>
            <person name="Martin F."/>
            <person name="Silar P."/>
            <person name="Natvig D.O."/>
            <person name="Lalanne C."/>
            <person name="Gautier V."/>
            <person name="Ament-Velasquez S.L."/>
            <person name="Kruys A."/>
            <person name="Hutchinson M.I."/>
            <person name="Powell A.J."/>
            <person name="Barry K."/>
            <person name="Miller A.N."/>
            <person name="Grigoriev I.V."/>
            <person name="Debuchy R."/>
            <person name="Gladieux P."/>
            <person name="Hiltunen Thoren M."/>
            <person name="Johannesson H."/>
        </authorList>
    </citation>
    <scope>NUCLEOTIDE SEQUENCE [LARGE SCALE GENOMIC DNA]</scope>
    <source>
        <strain evidence="4">CBS 340.73</strain>
    </source>
</reference>
<accession>A0AAN6S105</accession>
<dbReference type="CDD" id="cd20071">
    <property type="entry name" value="SET_SMYD"/>
    <property type="match status" value="1"/>
</dbReference>
<gene>
    <name evidence="3" type="ORF">QBC46DRAFT_357435</name>
</gene>
<dbReference type="PANTHER" id="PTHR42100">
    <property type="entry name" value="OXIDOREDUCTASE 178 KDA SUBUNIT, PUTATIVE (AFU_ORTHOLOGUE AFUA_8G04320)-RELATED"/>
    <property type="match status" value="1"/>
</dbReference>
<dbReference type="SUPFAM" id="SSF82199">
    <property type="entry name" value="SET domain"/>
    <property type="match status" value="1"/>
</dbReference>
<dbReference type="AlphaFoldDB" id="A0AAN6S105"/>
<dbReference type="InterPro" id="IPR034444">
    <property type="entry name" value="Nuo17.8"/>
</dbReference>
<dbReference type="Proteomes" id="UP001303473">
    <property type="component" value="Unassembled WGS sequence"/>
</dbReference>
<organism evidence="3 4">
    <name type="scientific">Diplogelasinospora grovesii</name>
    <dbReference type="NCBI Taxonomy" id="303347"/>
    <lineage>
        <taxon>Eukaryota</taxon>
        <taxon>Fungi</taxon>
        <taxon>Dikarya</taxon>
        <taxon>Ascomycota</taxon>
        <taxon>Pezizomycotina</taxon>
        <taxon>Sordariomycetes</taxon>
        <taxon>Sordariomycetidae</taxon>
        <taxon>Sordariales</taxon>
        <taxon>Diplogelasinosporaceae</taxon>
        <taxon>Diplogelasinospora</taxon>
    </lineage>
</organism>
<dbReference type="Gene3D" id="2.170.270.10">
    <property type="entry name" value="SET domain"/>
    <property type="match status" value="1"/>
</dbReference>
<evidence type="ECO:0000313" key="3">
    <source>
        <dbReference type="EMBL" id="KAK3936485.1"/>
    </source>
</evidence>
<feature type="region of interest" description="Disordered" evidence="1">
    <location>
        <begin position="21"/>
        <end position="44"/>
    </location>
</feature>
<feature type="domain" description="SET" evidence="2">
    <location>
        <begin position="192"/>
        <end position="437"/>
    </location>
</feature>
<dbReference type="SMART" id="SM00317">
    <property type="entry name" value="SET"/>
    <property type="match status" value="1"/>
</dbReference>
<evidence type="ECO:0000256" key="1">
    <source>
        <dbReference type="SAM" id="MobiDB-lite"/>
    </source>
</evidence>
<evidence type="ECO:0000313" key="4">
    <source>
        <dbReference type="Proteomes" id="UP001303473"/>
    </source>
</evidence>
<proteinExistence type="predicted"/>
<keyword evidence="4" id="KW-1185">Reference proteome</keyword>
<dbReference type="InterPro" id="IPR046341">
    <property type="entry name" value="SET_dom_sf"/>
</dbReference>
<dbReference type="GO" id="GO:0005739">
    <property type="term" value="C:mitochondrion"/>
    <property type="evidence" value="ECO:0007669"/>
    <property type="project" value="InterPro"/>
</dbReference>
<protein>
    <recommendedName>
        <fullName evidence="2">SET domain-containing protein</fullName>
    </recommendedName>
</protein>
<dbReference type="PANTHER" id="PTHR42100:SF1">
    <property type="entry name" value="OXIDOREDUCTASE 178 KDA SUBUNIT, PUTATIVE (AFU_ORTHOLOGUE AFUA_8G04320)-RELATED"/>
    <property type="match status" value="1"/>
</dbReference>
<comment type="caution">
    <text evidence="3">The sequence shown here is derived from an EMBL/GenBank/DDBJ whole genome shotgun (WGS) entry which is preliminary data.</text>
</comment>
<dbReference type="Pfam" id="PF00856">
    <property type="entry name" value="SET"/>
    <property type="match status" value="1"/>
</dbReference>
<evidence type="ECO:0000259" key="2">
    <source>
        <dbReference type="PROSITE" id="PS50280"/>
    </source>
</evidence>
<dbReference type="PROSITE" id="PS50280">
    <property type="entry name" value="SET"/>
    <property type="match status" value="1"/>
</dbReference>
<sequence>MSSAALRQRAVCAARQVRPTGVRNTRSYASESHGSHGHGHHAPPVEESLGTAFYVAVGAVPACMLLYSVSRPGKDGEPSGISKMLERVSDMKEQWETRNHLMTAALEQAAHDKHLLYHAPRNTHVELKYPEVFQHGSPFNVPAGHYINMDKVVAHYRKQHLEEEERKAKKLGAHWYFKAPDKFLKNAPEDAPAVRVGLVSSAIGYGLFAARDFRKDDFIFHEAPFMQAIFNEKDSANKENLQTQHHAFKAAVASEDDSAALRIAFPRLAGQTGHAPVSFDDAAFDKLGKNLVHGQFAGSTVSREEYDRYISGLKVASNVKPSEVRQAVLDFFKHYAFQVRHGLGVNTPSASFSASSTSIATSPAAAAVGSQSVEACIYLLGSLINHCCSSSKDTDRGPNCYWRIGPQWLAHFVRPKHLCVQAKRDIKAGEQLTWDYGKRNKGFTCECDACNKSLKHYMESLCRVQ</sequence>
<dbReference type="InterPro" id="IPR001214">
    <property type="entry name" value="SET_dom"/>
</dbReference>
<dbReference type="EMBL" id="MU853882">
    <property type="protein sequence ID" value="KAK3936485.1"/>
    <property type="molecule type" value="Genomic_DNA"/>
</dbReference>
<name>A0AAN6S105_9PEZI</name>